<dbReference type="EMBL" id="JAJJMN010000001">
    <property type="protein sequence ID" value="MCC9018906.1"/>
    <property type="molecule type" value="Genomic_DNA"/>
</dbReference>
<protein>
    <submittedName>
        <fullName evidence="2">AAA family ATPase</fullName>
    </submittedName>
</protein>
<comment type="caution">
    <text evidence="2">The sequence shown here is derived from an EMBL/GenBank/DDBJ whole genome shotgun (WGS) entry which is preliminary data.</text>
</comment>
<dbReference type="PANTHER" id="PTHR37291">
    <property type="entry name" value="5-METHYLCYTOSINE-SPECIFIC RESTRICTION ENZYME B"/>
    <property type="match status" value="1"/>
</dbReference>
<dbReference type="Gene3D" id="3.40.50.300">
    <property type="entry name" value="P-loop containing nucleotide triphosphate hydrolases"/>
    <property type="match status" value="2"/>
</dbReference>
<dbReference type="InterPro" id="IPR011704">
    <property type="entry name" value="ATPase_dyneun-rel_AAA"/>
</dbReference>
<proteinExistence type="predicted"/>
<gene>
    <name evidence="2" type="ORF">LNQ34_14135</name>
</gene>
<evidence type="ECO:0000313" key="3">
    <source>
        <dbReference type="Proteomes" id="UP001430700"/>
    </source>
</evidence>
<organism evidence="2 3">
    <name type="scientific">Flavobacterium lipolyticum</name>
    <dbReference type="NCBI Taxonomy" id="2893754"/>
    <lineage>
        <taxon>Bacteria</taxon>
        <taxon>Pseudomonadati</taxon>
        <taxon>Bacteroidota</taxon>
        <taxon>Flavobacteriia</taxon>
        <taxon>Flavobacteriales</taxon>
        <taxon>Flavobacteriaceae</taxon>
        <taxon>Flavobacterium</taxon>
    </lineage>
</organism>
<reference evidence="2" key="1">
    <citation type="submission" date="2021-11" db="EMBL/GenBank/DDBJ databases">
        <title>Description of novel Flavobacterium species.</title>
        <authorList>
            <person name="Saticioglu I.B."/>
            <person name="Ay H."/>
            <person name="Altun S."/>
            <person name="Duman M."/>
        </authorList>
    </citation>
    <scope>NUCLEOTIDE SEQUENCE</scope>
    <source>
        <strain evidence="2">F-126</strain>
    </source>
</reference>
<evidence type="ECO:0000259" key="1">
    <source>
        <dbReference type="SMART" id="SM00382"/>
    </source>
</evidence>
<dbReference type="InterPro" id="IPR003593">
    <property type="entry name" value="AAA+_ATPase"/>
</dbReference>
<dbReference type="Proteomes" id="UP001430700">
    <property type="component" value="Unassembled WGS sequence"/>
</dbReference>
<feature type="domain" description="AAA+ ATPase" evidence="1">
    <location>
        <begin position="141"/>
        <end position="531"/>
    </location>
</feature>
<dbReference type="InterPro" id="IPR052934">
    <property type="entry name" value="Methyl-DNA_Rec/Restrict_Enz"/>
</dbReference>
<keyword evidence="3" id="KW-1185">Reference proteome</keyword>
<sequence length="621" mass="71922">MSLWKLGCRWGSNTPLFYDFIKENNIVIGWGGKTYNIGDWLLITDGFSVLAFANVMTEPKTCLNYPQYQNEFLKLKIPFQHELFVYKAEWIVLKREDQFNYDLQQGIARVQNYEIKIKFKSLLNKYKKAMDLEKKIEILKNKKQIILQGPPGTGKTYTAKKLAERLTENYSTSLSEKEFVDLLKVGAKIPNASGTTDYYTIKDVSLDKVTLGSEKAQQDWSPKFNQIKIKFDQLLINEVPSNKNALEPYELAVAKYLFNKLNSAGAKNNFYQLIQFHPSYTYEDFVRGITAKSTDGIIEYKTEDKIFAQFAKKALKNYNDSKKEQVEISKEKWVNEQFEKFVDFISDDLEKNGKIVITDSVNIVKLDFDAFRYKGIEGWTKNGNRMLFNDIKQAYLDENNERQDIKHNQNLSGLANWHASYYIRILDLFKKFLLDKSLNFVPSTSEKEELKNFVLIIDEINRANLPSVLGELIYALEYRGKKVESMYDIDGDNSLIIPPNLLIIGTMNTADRSVGHIDYAIRRRFAFVDILPDPSVIENEIAKALFKEISELFNSRDTLASDFKPEQVQLGHSYFIVNNDGELQLKVNYEIIPILEEYLKDGILLEKAEKIIVDLKARFEN</sequence>
<dbReference type="PANTHER" id="PTHR37291:SF1">
    <property type="entry name" value="TYPE IV METHYL-DIRECTED RESTRICTION ENZYME ECOKMCRB SUBUNIT"/>
    <property type="match status" value="1"/>
</dbReference>
<accession>A0ABS8M3X0</accession>
<dbReference type="RefSeq" id="WP_230000200.1">
    <property type="nucleotide sequence ID" value="NZ_JAJJMN010000001.1"/>
</dbReference>
<dbReference type="SMART" id="SM00382">
    <property type="entry name" value="AAA"/>
    <property type="match status" value="1"/>
</dbReference>
<dbReference type="SUPFAM" id="SSF52540">
    <property type="entry name" value="P-loop containing nucleoside triphosphate hydrolases"/>
    <property type="match status" value="2"/>
</dbReference>
<evidence type="ECO:0000313" key="2">
    <source>
        <dbReference type="EMBL" id="MCC9018906.1"/>
    </source>
</evidence>
<name>A0ABS8M3X0_9FLAO</name>
<dbReference type="Pfam" id="PF07728">
    <property type="entry name" value="AAA_5"/>
    <property type="match status" value="1"/>
</dbReference>
<dbReference type="InterPro" id="IPR027417">
    <property type="entry name" value="P-loop_NTPase"/>
</dbReference>